<keyword evidence="5" id="KW-0949">S-adenosyl-L-methionine</keyword>
<dbReference type="GO" id="GO:0003824">
    <property type="term" value="F:catalytic activity"/>
    <property type="evidence" value="ECO:0007669"/>
    <property type="project" value="InterPro"/>
</dbReference>
<protein>
    <submittedName>
        <fullName evidence="10">KamA family protein</fullName>
    </submittedName>
</protein>
<evidence type="ECO:0000313" key="11">
    <source>
        <dbReference type="Proteomes" id="UP000542353"/>
    </source>
</evidence>
<keyword evidence="4" id="KW-0004">4Fe-4S</keyword>
<evidence type="ECO:0000256" key="8">
    <source>
        <dbReference type="ARBA" id="ARBA00023004"/>
    </source>
</evidence>
<dbReference type="InterPro" id="IPR003739">
    <property type="entry name" value="Lys_aminomutase/Glu_NH3_mut"/>
</dbReference>
<dbReference type="InterPro" id="IPR007197">
    <property type="entry name" value="rSAM"/>
</dbReference>
<dbReference type="SFLD" id="SFLDG01070">
    <property type="entry name" value="PLP-dependent"/>
    <property type="match status" value="1"/>
</dbReference>
<dbReference type="SUPFAM" id="SSF102114">
    <property type="entry name" value="Radical SAM enzymes"/>
    <property type="match status" value="1"/>
</dbReference>
<dbReference type="Gene3D" id="3.20.20.70">
    <property type="entry name" value="Aldolase class I"/>
    <property type="match status" value="1"/>
</dbReference>
<evidence type="ECO:0000256" key="1">
    <source>
        <dbReference type="ARBA" id="ARBA00001933"/>
    </source>
</evidence>
<dbReference type="Proteomes" id="UP000542353">
    <property type="component" value="Unassembled WGS sequence"/>
</dbReference>
<evidence type="ECO:0000256" key="9">
    <source>
        <dbReference type="ARBA" id="ARBA00023014"/>
    </source>
</evidence>
<accession>A0A7W7Z2C8</accession>
<name>A0A7W7Z2C8_9BRAD</name>
<sequence length="480" mass="54135">MTTVTMPGSTEPTHYHAIGRSNLSELPEWQKLDAQLRHEIDIVARVLPFRTNRYVVENLIDWSRVPDDPIFQLVFPQRGMLSEADFDDVRTLVESADDSEALARAVDRIRRRLNPHPGGQLTHNTATLAGRPLPGVQHKYRETVVFFPAQGQTCHAYCTYCFRWAQFVGMQGMRIETRSTSDLVAYLRAHPEVTDVLITGGDPMIMATRTLRRYIEPLLAPELAHIQNIRIGTKSVAYWPHRFVSDADADDCLRLFEEVAAANRHLAIMGHYTHPVELKPALAREAIRRIRDTGAQIRMQAPLIRHVNDAPELWSELWRSGVRLGLIPYYMFIERDTGPRDYFSVPLVRAHEIFRRAAANVSGLARAAQGPTMSVLPGKIRILGVVARSELLDRQLPAVLHNGGGAMPSADPREQILVCDFLQARDARLNQTVFFAAFDPGATWLDQMRPAFGGERFAFEQAGDRDRTAPLHALTECLLD</sequence>
<dbReference type="SFLD" id="SFLDS00029">
    <property type="entry name" value="Radical_SAM"/>
    <property type="match status" value="1"/>
</dbReference>
<dbReference type="PANTHER" id="PTHR30538:SF0">
    <property type="entry name" value="L-LYSINE 2,3-AMINOMUTASE AQ_1632-RELATED"/>
    <property type="match status" value="1"/>
</dbReference>
<organism evidence="10 11">
    <name type="scientific">Rhodopseudomonas rhenobacensis</name>
    <dbReference type="NCBI Taxonomy" id="87461"/>
    <lineage>
        <taxon>Bacteria</taxon>
        <taxon>Pseudomonadati</taxon>
        <taxon>Pseudomonadota</taxon>
        <taxon>Alphaproteobacteria</taxon>
        <taxon>Hyphomicrobiales</taxon>
        <taxon>Nitrobacteraceae</taxon>
        <taxon>Rhodopseudomonas</taxon>
    </lineage>
</organism>
<evidence type="ECO:0000256" key="2">
    <source>
        <dbReference type="ARBA" id="ARBA00001966"/>
    </source>
</evidence>
<keyword evidence="9" id="KW-0411">Iron-sulfur</keyword>
<dbReference type="GO" id="GO:0051539">
    <property type="term" value="F:4 iron, 4 sulfur cluster binding"/>
    <property type="evidence" value="ECO:0007669"/>
    <property type="project" value="UniProtKB-KW"/>
</dbReference>
<proteinExistence type="inferred from homology"/>
<dbReference type="GO" id="GO:0046872">
    <property type="term" value="F:metal ion binding"/>
    <property type="evidence" value="ECO:0007669"/>
    <property type="project" value="UniProtKB-KW"/>
</dbReference>
<keyword evidence="6" id="KW-0479">Metal-binding</keyword>
<dbReference type="InterPro" id="IPR013785">
    <property type="entry name" value="Aldolase_TIM"/>
</dbReference>
<dbReference type="InterPro" id="IPR058240">
    <property type="entry name" value="rSAM_sf"/>
</dbReference>
<evidence type="ECO:0000256" key="3">
    <source>
        <dbReference type="ARBA" id="ARBA00008703"/>
    </source>
</evidence>
<reference evidence="10 11" key="1">
    <citation type="submission" date="2020-08" db="EMBL/GenBank/DDBJ databases">
        <title>Genomic Encyclopedia of Type Strains, Phase IV (KMG-IV): sequencing the most valuable type-strain genomes for metagenomic binning, comparative biology and taxonomic classification.</title>
        <authorList>
            <person name="Goeker M."/>
        </authorList>
    </citation>
    <scope>NUCLEOTIDE SEQUENCE [LARGE SCALE GENOMIC DNA]</scope>
    <source>
        <strain evidence="10 11">DSM 12706</strain>
    </source>
</reference>
<comment type="caution">
    <text evidence="10">The sequence shown here is derived from an EMBL/GenBank/DDBJ whole genome shotgun (WGS) entry which is preliminary data.</text>
</comment>
<keyword evidence="11" id="KW-1185">Reference proteome</keyword>
<comment type="cofactor">
    <cofactor evidence="1">
        <name>pyridoxal 5'-phosphate</name>
        <dbReference type="ChEBI" id="CHEBI:597326"/>
    </cofactor>
</comment>
<evidence type="ECO:0000256" key="5">
    <source>
        <dbReference type="ARBA" id="ARBA00022691"/>
    </source>
</evidence>
<evidence type="ECO:0000313" key="10">
    <source>
        <dbReference type="EMBL" id="MBB5046674.1"/>
    </source>
</evidence>
<dbReference type="RefSeq" id="WP_184255789.1">
    <property type="nucleotide sequence ID" value="NZ_JACHIH010000005.1"/>
</dbReference>
<evidence type="ECO:0000256" key="7">
    <source>
        <dbReference type="ARBA" id="ARBA00022898"/>
    </source>
</evidence>
<keyword evidence="7" id="KW-0663">Pyridoxal phosphate</keyword>
<gene>
    <name evidence="10" type="ORF">HNR60_001422</name>
</gene>
<evidence type="ECO:0000256" key="4">
    <source>
        <dbReference type="ARBA" id="ARBA00022485"/>
    </source>
</evidence>
<comment type="similarity">
    <text evidence="3">Belongs to the radical SAM superfamily. KamA family.</text>
</comment>
<keyword evidence="8" id="KW-0408">Iron</keyword>
<dbReference type="PANTHER" id="PTHR30538">
    <property type="entry name" value="LYSINE 2,3-AMINOMUTASE-RELATED"/>
    <property type="match status" value="1"/>
</dbReference>
<dbReference type="AlphaFoldDB" id="A0A7W7Z2C8"/>
<dbReference type="EMBL" id="JACHIH010000005">
    <property type="protein sequence ID" value="MBB5046674.1"/>
    <property type="molecule type" value="Genomic_DNA"/>
</dbReference>
<comment type="cofactor">
    <cofactor evidence="2">
        <name>[4Fe-4S] cluster</name>
        <dbReference type="ChEBI" id="CHEBI:49883"/>
    </cofactor>
</comment>
<evidence type="ECO:0000256" key="6">
    <source>
        <dbReference type="ARBA" id="ARBA00022723"/>
    </source>
</evidence>